<gene>
    <name evidence="1" type="ORF">DL796_08175</name>
</gene>
<dbReference type="AlphaFoldDB" id="A0A318D961"/>
<evidence type="ECO:0000313" key="1">
    <source>
        <dbReference type="EMBL" id="PXF63397.1"/>
    </source>
</evidence>
<dbReference type="OrthoDB" id="7204730at2"/>
<keyword evidence="2" id="KW-1185">Reference proteome</keyword>
<protein>
    <submittedName>
        <fullName evidence="1">Uncharacterized protein</fullName>
    </submittedName>
</protein>
<dbReference type="PROSITE" id="PS51257">
    <property type="entry name" value="PROKAR_LIPOPROTEIN"/>
    <property type="match status" value="1"/>
</dbReference>
<reference evidence="1 2" key="1">
    <citation type="submission" date="2018-05" db="EMBL/GenBank/DDBJ databases">
        <title>Kangiella spongicola genome sequence.</title>
        <authorList>
            <person name="Maclea K.S."/>
            <person name="Goen A.E."/>
            <person name="Kelley C."/>
            <person name="Underriner A."/>
            <person name="Silverwood T."/>
            <person name="Trachtenberg A.M."/>
        </authorList>
    </citation>
    <scope>NUCLEOTIDE SEQUENCE [LARGE SCALE GENOMIC DNA]</scope>
    <source>
        <strain evidence="1 2">ATCC BAA-2076</strain>
    </source>
</reference>
<accession>A0A318D961</accession>
<name>A0A318D961_9GAMM</name>
<comment type="caution">
    <text evidence="1">The sequence shown here is derived from an EMBL/GenBank/DDBJ whole genome shotgun (WGS) entry which is preliminary data.</text>
</comment>
<sequence>MKPLFLIFCIFLTSCSTTSQKSSELNSASSSKLSIFYTPEDLFQKEFIENTGRLIWIKDSLAWQATDILIDAVDISQIKNGRGWIVHLDKPKAPTVSFYQDIEGNLHVIADVIFDKNFQNPTLQLAPDRNISLQEQSMVTALTTVRASIKEACSPTVNSVVLPMENGWQVYILTSTKEPGVIPVGGHKQYITSADGKDILSDEAYSKSCIKLKAPADSKGVMLTHIVSDFPAPTHVFHNLQTGLTFYVKTERGIWRIHEGIISLLEES</sequence>
<organism evidence="1 2">
    <name type="scientific">Kangiella spongicola</name>
    <dbReference type="NCBI Taxonomy" id="796379"/>
    <lineage>
        <taxon>Bacteria</taxon>
        <taxon>Pseudomonadati</taxon>
        <taxon>Pseudomonadota</taxon>
        <taxon>Gammaproteobacteria</taxon>
        <taxon>Kangiellales</taxon>
        <taxon>Kangiellaceae</taxon>
        <taxon>Kangiella</taxon>
    </lineage>
</organism>
<proteinExistence type="predicted"/>
<dbReference type="RefSeq" id="WP_110201201.1">
    <property type="nucleotide sequence ID" value="NZ_QICH01000002.1"/>
</dbReference>
<evidence type="ECO:0000313" key="2">
    <source>
        <dbReference type="Proteomes" id="UP000247689"/>
    </source>
</evidence>
<dbReference type="Proteomes" id="UP000247689">
    <property type="component" value="Unassembled WGS sequence"/>
</dbReference>
<dbReference type="EMBL" id="QICH01000002">
    <property type="protein sequence ID" value="PXF63397.1"/>
    <property type="molecule type" value="Genomic_DNA"/>
</dbReference>